<dbReference type="InterPro" id="IPR003010">
    <property type="entry name" value="C-N_Hydrolase"/>
</dbReference>
<accession>A0ABX6IKB7</accession>
<evidence type="ECO:0000259" key="1">
    <source>
        <dbReference type="PROSITE" id="PS50263"/>
    </source>
</evidence>
<dbReference type="InterPro" id="IPR036526">
    <property type="entry name" value="C-N_Hydrolase_sf"/>
</dbReference>
<evidence type="ECO:0000313" key="3">
    <source>
        <dbReference type="Proteomes" id="UP001059836"/>
    </source>
</evidence>
<reference evidence="2" key="1">
    <citation type="journal article" date="2021" name="Nat. Microbiol.">
        <title>Cocultivation of an ultrasmall environmental parasitic bacterium with lytic ability against bacteria associated with wastewater foams.</title>
        <authorList>
            <person name="Batinovic S."/>
            <person name="Rose J.J.A."/>
            <person name="Ratcliffe J."/>
            <person name="Seviour R.J."/>
            <person name="Petrovski S."/>
        </authorList>
    </citation>
    <scope>NUCLEOTIDE SEQUENCE</scope>
    <source>
        <strain evidence="2">CON9</strain>
    </source>
</reference>
<dbReference type="Pfam" id="PF00795">
    <property type="entry name" value="CN_hydrolase"/>
    <property type="match status" value="1"/>
</dbReference>
<sequence length="184" mass="19531">MSRYPIRRTKFTTREHTVYETSVQAGHTGQMTSPQSRLRVVAAQPHVADLASTVRAHAHVIDVATPDLVVFPELSLTGYRYDALALSPDHDADALEPIVSACARTDGVAIVGAPVTYQGAKAIAMLRIDATGTSIAHIKSALGGVESAHFTPGAGPSVIDVKGWRVGLAICKENLNEVVKPQRG</sequence>
<dbReference type="Gene3D" id="3.60.110.10">
    <property type="entry name" value="Carbon-nitrogen hydrolase"/>
    <property type="match status" value="1"/>
</dbReference>
<gene>
    <name evidence="2" type="ORF">GII31_13075</name>
</gene>
<dbReference type="SUPFAM" id="SSF56317">
    <property type="entry name" value="Carbon-nitrogen hydrolase"/>
    <property type="match status" value="1"/>
</dbReference>
<protein>
    <recommendedName>
        <fullName evidence="1">CN hydrolase domain-containing protein</fullName>
    </recommendedName>
</protein>
<evidence type="ECO:0000313" key="2">
    <source>
        <dbReference type="EMBL" id="QHN35668.1"/>
    </source>
</evidence>
<keyword evidence="3" id="KW-1185">Reference proteome</keyword>
<feature type="domain" description="CN hydrolase" evidence="1">
    <location>
        <begin position="38"/>
        <end position="184"/>
    </location>
</feature>
<proteinExistence type="predicted"/>
<organism evidence="2 3">
    <name type="scientific">Gordonia pseudamarae</name>
    <dbReference type="NCBI Taxonomy" id="2831662"/>
    <lineage>
        <taxon>Bacteria</taxon>
        <taxon>Bacillati</taxon>
        <taxon>Actinomycetota</taxon>
        <taxon>Actinomycetes</taxon>
        <taxon>Mycobacteriales</taxon>
        <taxon>Gordoniaceae</taxon>
        <taxon>Gordonia</taxon>
    </lineage>
</organism>
<dbReference type="Proteomes" id="UP001059836">
    <property type="component" value="Chromosome"/>
</dbReference>
<dbReference type="EMBL" id="CP045809">
    <property type="protein sequence ID" value="QHN35668.1"/>
    <property type="molecule type" value="Genomic_DNA"/>
</dbReference>
<name>A0ABX6IKB7_9ACTN</name>
<dbReference type="PROSITE" id="PS50263">
    <property type="entry name" value="CN_HYDROLASE"/>
    <property type="match status" value="1"/>
</dbReference>